<accession>A0A6P8Q8X2</accession>
<name>A0A6P8Q8X2_GEOSA</name>
<evidence type="ECO:0000313" key="13">
    <source>
        <dbReference type="RefSeq" id="XP_033783366.1"/>
    </source>
</evidence>
<keyword evidence="5 10" id="KW-0732">Signal</keyword>
<evidence type="ECO:0000256" key="6">
    <source>
        <dbReference type="ARBA" id="ARBA00023136"/>
    </source>
</evidence>
<dbReference type="KEGG" id="gsh:117351729"/>
<keyword evidence="12" id="KW-1185">Reference proteome</keyword>
<dbReference type="InterPro" id="IPR016017">
    <property type="entry name" value="GDNF/GAS1"/>
</dbReference>
<dbReference type="CTD" id="2676"/>
<feature type="domain" description="GDNF/GAS1" evidence="11">
    <location>
        <begin position="224"/>
        <end position="318"/>
    </location>
</feature>
<evidence type="ECO:0000256" key="1">
    <source>
        <dbReference type="ARBA" id="ARBA00004609"/>
    </source>
</evidence>
<dbReference type="GO" id="GO:0043235">
    <property type="term" value="C:receptor complex"/>
    <property type="evidence" value="ECO:0007669"/>
    <property type="project" value="TreeGrafter"/>
</dbReference>
<dbReference type="GO" id="GO:0038023">
    <property type="term" value="F:signaling receptor activity"/>
    <property type="evidence" value="ECO:0007669"/>
    <property type="project" value="InterPro"/>
</dbReference>
<feature type="chain" id="PRO_5027805033" evidence="10">
    <location>
        <begin position="19"/>
        <end position="406"/>
    </location>
</feature>
<dbReference type="Pfam" id="PF02351">
    <property type="entry name" value="GDNF"/>
    <property type="match status" value="3"/>
</dbReference>
<dbReference type="PANTHER" id="PTHR10269">
    <property type="entry name" value="GDNF RECEPTOR ALPHA"/>
    <property type="match status" value="1"/>
</dbReference>
<dbReference type="InterPro" id="IPR003438">
    <property type="entry name" value="GDNF_rcpt"/>
</dbReference>
<evidence type="ECO:0000256" key="2">
    <source>
        <dbReference type="ARBA" id="ARBA00005961"/>
    </source>
</evidence>
<evidence type="ECO:0000256" key="8">
    <source>
        <dbReference type="ARBA" id="ARBA00023180"/>
    </source>
</evidence>
<dbReference type="SMART" id="SM00907">
    <property type="entry name" value="GDNF"/>
    <property type="match status" value="3"/>
</dbReference>
<reference evidence="13" key="1">
    <citation type="submission" date="2025-08" db="UniProtKB">
        <authorList>
            <consortium name="RefSeq"/>
        </authorList>
    </citation>
    <scope>IDENTIFICATION</scope>
</reference>
<dbReference type="SUPFAM" id="SSF110035">
    <property type="entry name" value="GDNF receptor-like"/>
    <property type="match status" value="1"/>
</dbReference>
<evidence type="ECO:0000256" key="10">
    <source>
        <dbReference type="SAM" id="SignalP"/>
    </source>
</evidence>
<protein>
    <submittedName>
        <fullName evidence="13">GDNF family receptor alpha-3</fullName>
    </submittedName>
</protein>
<comment type="subcellular location">
    <subcellularLocation>
        <location evidence="1">Cell membrane</location>
        <topology evidence="1">Lipid-anchor</topology>
        <topology evidence="1">GPI-anchor</topology>
    </subcellularLocation>
</comment>
<feature type="domain" description="GDNF/GAS1" evidence="11">
    <location>
        <begin position="135"/>
        <end position="214"/>
    </location>
</feature>
<dbReference type="InterPro" id="IPR037193">
    <property type="entry name" value="GDNF_alpha"/>
</dbReference>
<dbReference type="GeneID" id="117351729"/>
<organism evidence="12 13">
    <name type="scientific">Geotrypetes seraphini</name>
    <name type="common">Gaboon caecilian</name>
    <name type="synonym">Caecilia seraphini</name>
    <dbReference type="NCBI Taxonomy" id="260995"/>
    <lineage>
        <taxon>Eukaryota</taxon>
        <taxon>Metazoa</taxon>
        <taxon>Chordata</taxon>
        <taxon>Craniata</taxon>
        <taxon>Vertebrata</taxon>
        <taxon>Euteleostomi</taxon>
        <taxon>Amphibia</taxon>
        <taxon>Gymnophiona</taxon>
        <taxon>Geotrypetes</taxon>
    </lineage>
</organism>
<evidence type="ECO:0000256" key="4">
    <source>
        <dbReference type="ARBA" id="ARBA00022622"/>
    </source>
</evidence>
<dbReference type="GO" id="GO:0007169">
    <property type="term" value="P:cell surface receptor protein tyrosine kinase signaling pathway"/>
    <property type="evidence" value="ECO:0007669"/>
    <property type="project" value="UniProtKB-ARBA"/>
</dbReference>
<evidence type="ECO:0000259" key="11">
    <source>
        <dbReference type="SMART" id="SM00907"/>
    </source>
</evidence>
<evidence type="ECO:0000256" key="3">
    <source>
        <dbReference type="ARBA" id="ARBA00022475"/>
    </source>
</evidence>
<proteinExistence type="inferred from homology"/>
<gene>
    <name evidence="13" type="primary">GFRA3</name>
</gene>
<dbReference type="GO" id="GO:0007399">
    <property type="term" value="P:nervous system development"/>
    <property type="evidence" value="ECO:0007669"/>
    <property type="project" value="TreeGrafter"/>
</dbReference>
<dbReference type="OrthoDB" id="9894700at2759"/>
<evidence type="ECO:0000313" key="12">
    <source>
        <dbReference type="Proteomes" id="UP000515159"/>
    </source>
</evidence>
<dbReference type="RefSeq" id="XP_033783366.1">
    <property type="nucleotide sequence ID" value="XM_033927475.1"/>
</dbReference>
<dbReference type="PANTHER" id="PTHR10269:SF15">
    <property type="entry name" value="GDNF FAMILY RECEPTOR ALPHA-3"/>
    <property type="match status" value="1"/>
</dbReference>
<keyword evidence="9" id="KW-0449">Lipoprotein</keyword>
<dbReference type="Gene3D" id="1.10.220.110">
    <property type="entry name" value="GDNF binding domain"/>
    <property type="match status" value="1"/>
</dbReference>
<feature type="signal peptide" evidence="10">
    <location>
        <begin position="1"/>
        <end position="18"/>
    </location>
</feature>
<keyword evidence="4" id="KW-0336">GPI-anchor</keyword>
<dbReference type="GO" id="GO:0009897">
    <property type="term" value="C:external side of plasma membrane"/>
    <property type="evidence" value="ECO:0007669"/>
    <property type="project" value="TreeGrafter"/>
</dbReference>
<keyword evidence="7 13" id="KW-0675">Receptor</keyword>
<evidence type="ECO:0000256" key="9">
    <source>
        <dbReference type="ARBA" id="ARBA00023288"/>
    </source>
</evidence>
<feature type="domain" description="GDNF/GAS1" evidence="11">
    <location>
        <begin position="20"/>
        <end position="95"/>
    </location>
</feature>
<dbReference type="FunFam" id="1.10.220.110:FF:000001">
    <property type="entry name" value="GDNF family receptor alpha"/>
    <property type="match status" value="1"/>
</dbReference>
<dbReference type="PRINTS" id="PR01316">
    <property type="entry name" value="GDNFRECEPTOR"/>
</dbReference>
<dbReference type="AlphaFoldDB" id="A0A6P8Q8X2"/>
<dbReference type="InParanoid" id="A0A6P8Q8X2"/>
<dbReference type="Proteomes" id="UP000515159">
    <property type="component" value="Chromosome 18"/>
</dbReference>
<evidence type="ECO:0000256" key="7">
    <source>
        <dbReference type="ARBA" id="ARBA00023170"/>
    </source>
</evidence>
<keyword evidence="8" id="KW-0325">Glycoprotein</keyword>
<sequence>MRPFGLFLLLAMTGEIRTDCTELEKLCLADSACTESYKTLENCSINAFTQHKIGPDCGKAALALQFNPLLHCKCYRHMKQEQHCLKIYWTIHPLITQGYFDLENSPYEEIRSDNDTHLAAAVSDSDLAGDGANLCVNVADICNADKKCSKHRTNYVTNCQRVGAGDSCNRNKCHRYLRRFFKKVPQVFTQKILFCPCQDSSCAERRRKTIFPDCSFEEKSKPNCLQLVDTCRLDHVCRARLADFQAYCQFLTTPQTISSCQQNGSCLRSYMRMIGTVMTPNYTGNASMEVSLWCSCKSSGNRQAECEKIFNMFTNNVCLKRAIESQMRINKMLLTDLTSSHIFPQNVPGVSISAILDKENPKEMEHYFEYREASTLNSKMSSSNTGSSLVYCLVLLSMESLKIILA</sequence>
<evidence type="ECO:0000256" key="5">
    <source>
        <dbReference type="ARBA" id="ARBA00022729"/>
    </source>
</evidence>
<keyword evidence="6" id="KW-0472">Membrane</keyword>
<keyword evidence="3" id="KW-1003">Cell membrane</keyword>
<comment type="similarity">
    <text evidence="2">Belongs to the GDNFR family.</text>
</comment>